<accession>A0A1G2R561</accession>
<comment type="caution">
    <text evidence="2">The sequence shown here is derived from an EMBL/GenBank/DDBJ whole genome shotgun (WGS) entry which is preliminary data.</text>
</comment>
<reference evidence="2 3" key="1">
    <citation type="journal article" date="2016" name="Nat. Commun.">
        <title>Thousands of microbial genomes shed light on interconnected biogeochemical processes in an aquifer system.</title>
        <authorList>
            <person name="Anantharaman K."/>
            <person name="Brown C.T."/>
            <person name="Hug L.A."/>
            <person name="Sharon I."/>
            <person name="Castelle C.J."/>
            <person name="Probst A.J."/>
            <person name="Thomas B.C."/>
            <person name="Singh A."/>
            <person name="Wilkins M.J."/>
            <person name="Karaoz U."/>
            <person name="Brodie E.L."/>
            <person name="Williams K.H."/>
            <person name="Hubbard S.S."/>
            <person name="Banfield J.F."/>
        </authorList>
    </citation>
    <scope>NUCLEOTIDE SEQUENCE [LARGE SCALE GENOMIC DNA]</scope>
</reference>
<protein>
    <recommendedName>
        <fullName evidence="1">Transcobalamin-like C-terminal domain-containing protein</fullName>
    </recommendedName>
</protein>
<dbReference type="Proteomes" id="UP000178092">
    <property type="component" value="Unassembled WGS sequence"/>
</dbReference>
<evidence type="ECO:0000313" key="3">
    <source>
        <dbReference type="Proteomes" id="UP000178092"/>
    </source>
</evidence>
<evidence type="ECO:0000259" key="1">
    <source>
        <dbReference type="Pfam" id="PF14478"/>
    </source>
</evidence>
<dbReference type="InterPro" id="IPR006311">
    <property type="entry name" value="TAT_signal"/>
</dbReference>
<name>A0A1G2R561_9BACT</name>
<dbReference type="PROSITE" id="PS51318">
    <property type="entry name" value="TAT"/>
    <property type="match status" value="1"/>
</dbReference>
<dbReference type="AlphaFoldDB" id="A0A1G2R561"/>
<dbReference type="EMBL" id="MHTV01000002">
    <property type="protein sequence ID" value="OHA67867.1"/>
    <property type="molecule type" value="Genomic_DNA"/>
</dbReference>
<evidence type="ECO:0000313" key="2">
    <source>
        <dbReference type="EMBL" id="OHA67867.1"/>
    </source>
</evidence>
<dbReference type="InterPro" id="IPR019546">
    <property type="entry name" value="TAT_signal_bac_arc"/>
</dbReference>
<sequence length="128" mass="13911">MRLSRRGFLGFLGVGTVAALSQFLPGVSRKEGEEVKIPLATLVIQVTGLEETQIFYELPGRSVLSLLMAAGMRVQIEGYSGGTLVHAINGVSNGSEGMWSYTINKKEPGEWGVDYPLNEGDVVEWTYS</sequence>
<gene>
    <name evidence="2" type="ORF">A3C04_02945</name>
</gene>
<dbReference type="InterPro" id="IPR027954">
    <property type="entry name" value="Transcobalamin-like_C"/>
</dbReference>
<dbReference type="Pfam" id="PF14478">
    <property type="entry name" value="DUF4430"/>
    <property type="match status" value="1"/>
</dbReference>
<feature type="domain" description="Transcobalamin-like C-terminal" evidence="1">
    <location>
        <begin position="60"/>
        <end position="128"/>
    </location>
</feature>
<proteinExistence type="predicted"/>
<dbReference type="NCBIfam" id="TIGR01409">
    <property type="entry name" value="TAT_signal_seq"/>
    <property type="match status" value="1"/>
</dbReference>
<organism evidence="2 3">
    <name type="scientific">Candidatus Wildermuthbacteria bacterium RIFCSPHIGHO2_02_FULL_45_25</name>
    <dbReference type="NCBI Taxonomy" id="1802450"/>
    <lineage>
        <taxon>Bacteria</taxon>
        <taxon>Candidatus Wildermuthiibacteriota</taxon>
    </lineage>
</organism>
<dbReference type="Gene3D" id="2.170.130.30">
    <property type="match status" value="1"/>
</dbReference>